<organism evidence="2 3">
    <name type="scientific">Meristemomyces frigidus</name>
    <dbReference type="NCBI Taxonomy" id="1508187"/>
    <lineage>
        <taxon>Eukaryota</taxon>
        <taxon>Fungi</taxon>
        <taxon>Dikarya</taxon>
        <taxon>Ascomycota</taxon>
        <taxon>Pezizomycotina</taxon>
        <taxon>Dothideomycetes</taxon>
        <taxon>Dothideomycetidae</taxon>
        <taxon>Mycosphaerellales</taxon>
        <taxon>Teratosphaeriaceae</taxon>
        <taxon>Meristemomyces</taxon>
    </lineage>
</organism>
<reference evidence="2" key="1">
    <citation type="submission" date="2023-08" db="EMBL/GenBank/DDBJ databases">
        <title>Black Yeasts Isolated from many extreme environments.</title>
        <authorList>
            <person name="Coleine C."/>
            <person name="Stajich J.E."/>
            <person name="Selbmann L."/>
        </authorList>
    </citation>
    <scope>NUCLEOTIDE SEQUENCE</scope>
    <source>
        <strain evidence="2">CCFEE 5401</strain>
    </source>
</reference>
<feature type="region of interest" description="Disordered" evidence="1">
    <location>
        <begin position="370"/>
        <end position="408"/>
    </location>
</feature>
<protein>
    <submittedName>
        <fullName evidence="2">Uncharacterized protein</fullName>
    </submittedName>
</protein>
<dbReference type="EMBL" id="JAVRRL010000130">
    <property type="protein sequence ID" value="KAK5107261.1"/>
    <property type="molecule type" value="Genomic_DNA"/>
</dbReference>
<comment type="caution">
    <text evidence="2">The sequence shown here is derived from an EMBL/GenBank/DDBJ whole genome shotgun (WGS) entry which is preliminary data.</text>
</comment>
<feature type="compositionally biased region" description="Polar residues" evidence="1">
    <location>
        <begin position="440"/>
        <end position="453"/>
    </location>
</feature>
<accession>A0AAN7T982</accession>
<feature type="compositionally biased region" description="Pro residues" evidence="1">
    <location>
        <begin position="455"/>
        <end position="464"/>
    </location>
</feature>
<proteinExistence type="predicted"/>
<feature type="compositionally biased region" description="Polar residues" evidence="1">
    <location>
        <begin position="30"/>
        <end position="46"/>
    </location>
</feature>
<feature type="compositionally biased region" description="Basic and acidic residues" evidence="1">
    <location>
        <begin position="465"/>
        <end position="478"/>
    </location>
</feature>
<feature type="region of interest" description="Disordered" evidence="1">
    <location>
        <begin position="434"/>
        <end position="480"/>
    </location>
</feature>
<dbReference type="AlphaFoldDB" id="A0AAN7T982"/>
<feature type="compositionally biased region" description="Polar residues" evidence="1">
    <location>
        <begin position="67"/>
        <end position="86"/>
    </location>
</feature>
<sequence>MDSYGTYDDPPSTETSTPRSRREGLHRAIRNTSFLARSEGSNSMSANDPRRPRSTLLSPINRRRYRSPSNTWEQPSDTQANPNTSPRRSKRRKLDNDHTNIALVPPIKYGHFGQVEAGTLKLDLVSCDGGDHVDPRSPGLYLGVKNVLEHNKSVYCSERSSANIVLKHADDTTFALEKLHIVGPEHGFTAPVREGVVYIAMTLNDLQKYLDPPPHARRMGAHSPPYQRRRQYINGLRSSPERLSLSDALRDPHIDAALGRTERSYARVADSANDLATAGDGYYGEDFGFGRTDPEAHCDIPVLEQDGGDMESRATSFEAGEHDWNVPVTVLSDDEVGPEEVSSQEVLDFRLQRSRAMRRRLEMEQWDREDGRWTPNPTYNLDDTTQERGNYGAPRWPRNSIPPPNSSVRARAQELWERHHANLRRPLISDHFNPLRTINRDTTTNPSHFNDSSAPAPPPPPPAEPETRTQARATEPKDPNITCAHFSIKPGKHKVAIKFDPAISGRFILIRLWSGPSDNTGRAWENVDVQSLVAKGFGGCRFFPAREGR</sequence>
<dbReference type="Proteomes" id="UP001310890">
    <property type="component" value="Unassembled WGS sequence"/>
</dbReference>
<evidence type="ECO:0000256" key="1">
    <source>
        <dbReference type="SAM" id="MobiDB-lite"/>
    </source>
</evidence>
<evidence type="ECO:0000313" key="2">
    <source>
        <dbReference type="EMBL" id="KAK5107261.1"/>
    </source>
</evidence>
<name>A0AAN7T982_9PEZI</name>
<feature type="region of interest" description="Disordered" evidence="1">
    <location>
        <begin position="1"/>
        <end position="99"/>
    </location>
</feature>
<gene>
    <name evidence="2" type="ORF">LTR62_001577</name>
</gene>
<evidence type="ECO:0000313" key="3">
    <source>
        <dbReference type="Proteomes" id="UP001310890"/>
    </source>
</evidence>